<evidence type="ECO:0000313" key="2">
    <source>
        <dbReference type="Proteomes" id="UP001286313"/>
    </source>
</evidence>
<keyword evidence="2" id="KW-1185">Reference proteome</keyword>
<dbReference type="Proteomes" id="UP001286313">
    <property type="component" value="Unassembled WGS sequence"/>
</dbReference>
<comment type="caution">
    <text evidence="1">The sequence shown here is derived from an EMBL/GenBank/DDBJ whole genome shotgun (WGS) entry which is preliminary data.</text>
</comment>
<dbReference type="EMBL" id="JAWQEG010000961">
    <property type="protein sequence ID" value="KAK3883732.1"/>
    <property type="molecule type" value="Genomic_DNA"/>
</dbReference>
<protein>
    <submittedName>
        <fullName evidence="1">Uncharacterized protein</fullName>
    </submittedName>
</protein>
<proteinExistence type="predicted"/>
<accession>A0AAE1KTZ6</accession>
<organism evidence="1 2">
    <name type="scientific">Petrolisthes cinctipes</name>
    <name type="common">Flat porcelain crab</name>
    <dbReference type="NCBI Taxonomy" id="88211"/>
    <lineage>
        <taxon>Eukaryota</taxon>
        <taxon>Metazoa</taxon>
        <taxon>Ecdysozoa</taxon>
        <taxon>Arthropoda</taxon>
        <taxon>Crustacea</taxon>
        <taxon>Multicrustacea</taxon>
        <taxon>Malacostraca</taxon>
        <taxon>Eumalacostraca</taxon>
        <taxon>Eucarida</taxon>
        <taxon>Decapoda</taxon>
        <taxon>Pleocyemata</taxon>
        <taxon>Anomura</taxon>
        <taxon>Galatheoidea</taxon>
        <taxon>Porcellanidae</taxon>
        <taxon>Petrolisthes</taxon>
    </lineage>
</organism>
<dbReference type="AlphaFoldDB" id="A0AAE1KTZ6"/>
<reference evidence="1" key="1">
    <citation type="submission" date="2023-10" db="EMBL/GenBank/DDBJ databases">
        <title>Genome assemblies of two species of porcelain crab, Petrolisthes cinctipes and Petrolisthes manimaculis (Anomura: Porcellanidae).</title>
        <authorList>
            <person name="Angst P."/>
        </authorList>
    </citation>
    <scope>NUCLEOTIDE SEQUENCE</scope>
    <source>
        <strain evidence="1">PB745_01</strain>
        <tissue evidence="1">Gill</tissue>
    </source>
</reference>
<name>A0AAE1KTZ6_PETCI</name>
<gene>
    <name evidence="1" type="ORF">Pcinc_011965</name>
</gene>
<evidence type="ECO:0000313" key="1">
    <source>
        <dbReference type="EMBL" id="KAK3883732.1"/>
    </source>
</evidence>
<sequence length="122" mass="13560">MGTSNPGQMMRAVSAKMVGVVRRHSAEELGWKNGRNSASMRRHSLACFRLLPHCPNATILEEVPLSQSNSTSSQIHFNGDLRDSDSSDVGSELQSLCFTRIVHKSVEYTAVLMLSCTYCERR</sequence>